<name>A0A9P7YRL1_9HELO</name>
<dbReference type="InterPro" id="IPR039146">
    <property type="entry name" value="GPANK1"/>
</dbReference>
<comment type="caution">
    <text evidence="3">The sequence shown here is derived from an EMBL/GenBank/DDBJ whole genome shotgun (WGS) entry which is preliminary data.</text>
</comment>
<proteinExistence type="predicted"/>
<dbReference type="Proteomes" id="UP000824998">
    <property type="component" value="Unassembled WGS sequence"/>
</dbReference>
<keyword evidence="4" id="KW-1185">Reference proteome</keyword>
<feature type="domain" description="G-patch" evidence="2">
    <location>
        <begin position="148"/>
        <end position="196"/>
    </location>
</feature>
<sequence>MSDDDEYEIPLQDQRVFGSGIKRRRVKFVPSTSGATSSVTSSTTPANSISDMYLRLVLPEGSEDDASIGNANFMVEHNKGEEISVSTCEICNLPLSSPPSAKSTTLRDGVADTGLSTSVPVSTTNPHEASFAHQVCLQHSHPPSHVDRNRKGLAYLSSYGWNPDSRFGLGASGQGIQNPIKVKPKDDKMGIGVVLPPESERRKTEKPTRLDAGKIKKLDEKDRKRTERLRQTFYQNEDVERYLGGG</sequence>
<feature type="compositionally biased region" description="Basic and acidic residues" evidence="1">
    <location>
        <begin position="198"/>
        <end position="224"/>
    </location>
</feature>
<dbReference type="PANTHER" id="PTHR20923:SF1">
    <property type="entry name" value="G PATCH DOMAIN AND ANKYRIN REPEAT-CONTAINING PROTEIN 1"/>
    <property type="match status" value="1"/>
</dbReference>
<evidence type="ECO:0000259" key="2">
    <source>
        <dbReference type="PROSITE" id="PS50174"/>
    </source>
</evidence>
<feature type="region of interest" description="Disordered" evidence="1">
    <location>
        <begin position="179"/>
        <end position="224"/>
    </location>
</feature>
<dbReference type="AlphaFoldDB" id="A0A9P7YRL1"/>
<dbReference type="SMART" id="SM00443">
    <property type="entry name" value="G_patch"/>
    <property type="match status" value="1"/>
</dbReference>
<dbReference type="GO" id="GO:0003676">
    <property type="term" value="F:nucleic acid binding"/>
    <property type="evidence" value="ECO:0007669"/>
    <property type="project" value="InterPro"/>
</dbReference>
<dbReference type="EMBL" id="MU251369">
    <property type="protein sequence ID" value="KAG9238495.1"/>
    <property type="molecule type" value="Genomic_DNA"/>
</dbReference>
<dbReference type="PANTHER" id="PTHR20923">
    <property type="entry name" value="BAT4 PROTEIN-RELATED"/>
    <property type="match status" value="1"/>
</dbReference>
<protein>
    <recommendedName>
        <fullName evidence="2">G-patch domain-containing protein</fullName>
    </recommendedName>
</protein>
<dbReference type="OrthoDB" id="20282at2759"/>
<accession>A0A9P7YRL1</accession>
<evidence type="ECO:0000256" key="1">
    <source>
        <dbReference type="SAM" id="MobiDB-lite"/>
    </source>
</evidence>
<gene>
    <name evidence="3" type="ORF">BJ875DRAFT_450914</name>
</gene>
<reference evidence="3" key="1">
    <citation type="journal article" date="2021" name="IMA Fungus">
        <title>Genomic characterization of three marine fungi, including Emericellopsis atlantica sp. nov. with signatures of a generalist lifestyle and marine biomass degradation.</title>
        <authorList>
            <person name="Hagestad O.C."/>
            <person name="Hou L."/>
            <person name="Andersen J.H."/>
            <person name="Hansen E.H."/>
            <person name="Altermark B."/>
            <person name="Li C."/>
            <person name="Kuhnert E."/>
            <person name="Cox R.J."/>
            <person name="Crous P.W."/>
            <person name="Spatafora J.W."/>
            <person name="Lail K."/>
            <person name="Amirebrahimi M."/>
            <person name="Lipzen A."/>
            <person name="Pangilinan J."/>
            <person name="Andreopoulos W."/>
            <person name="Hayes R.D."/>
            <person name="Ng V."/>
            <person name="Grigoriev I.V."/>
            <person name="Jackson S.A."/>
            <person name="Sutton T.D.S."/>
            <person name="Dobson A.D.W."/>
            <person name="Rama T."/>
        </authorList>
    </citation>
    <scope>NUCLEOTIDE SEQUENCE</scope>
    <source>
        <strain evidence="3">TRa018bII</strain>
    </source>
</reference>
<organism evidence="3 4">
    <name type="scientific">Amylocarpus encephaloides</name>
    <dbReference type="NCBI Taxonomy" id="45428"/>
    <lineage>
        <taxon>Eukaryota</taxon>
        <taxon>Fungi</taxon>
        <taxon>Dikarya</taxon>
        <taxon>Ascomycota</taxon>
        <taxon>Pezizomycotina</taxon>
        <taxon>Leotiomycetes</taxon>
        <taxon>Helotiales</taxon>
        <taxon>Helotiales incertae sedis</taxon>
        <taxon>Amylocarpus</taxon>
    </lineage>
</organism>
<dbReference type="Pfam" id="PF01585">
    <property type="entry name" value="G-patch"/>
    <property type="match status" value="1"/>
</dbReference>
<dbReference type="PROSITE" id="PS50174">
    <property type="entry name" value="G_PATCH"/>
    <property type="match status" value="1"/>
</dbReference>
<evidence type="ECO:0000313" key="4">
    <source>
        <dbReference type="Proteomes" id="UP000824998"/>
    </source>
</evidence>
<evidence type="ECO:0000313" key="3">
    <source>
        <dbReference type="EMBL" id="KAG9238495.1"/>
    </source>
</evidence>
<dbReference type="InterPro" id="IPR000467">
    <property type="entry name" value="G_patch_dom"/>
</dbReference>